<comment type="caution">
    <text evidence="1">The sequence shown here is derived from an EMBL/GenBank/DDBJ whole genome shotgun (WGS) entry which is preliminary data.</text>
</comment>
<dbReference type="EMBL" id="VSSQ01020991">
    <property type="protein sequence ID" value="MPM66294.1"/>
    <property type="molecule type" value="Genomic_DNA"/>
</dbReference>
<evidence type="ECO:0000313" key="1">
    <source>
        <dbReference type="EMBL" id="MPM66294.1"/>
    </source>
</evidence>
<name>A0A645BX27_9ZZZZ</name>
<reference evidence="1" key="1">
    <citation type="submission" date="2019-08" db="EMBL/GenBank/DDBJ databases">
        <authorList>
            <person name="Kucharzyk K."/>
            <person name="Murdoch R.W."/>
            <person name="Higgins S."/>
            <person name="Loffler F."/>
        </authorList>
    </citation>
    <scope>NUCLEOTIDE SEQUENCE</scope>
</reference>
<sequence length="181" mass="20168">MIHERETAVYGCNRYYARVRVRIGVVFRRLKQIAHRNIVPDGDARIAARQLDARRGEFAAARCGAARRDRAAILVKRGQVEPAVPAFERADRDIGCGADRQAAAVEYVDRLRGESLRRRGQIQLRAVERDAVSKTDVRIPEDVRALQRGVAERPVAPGDGSAAGCEGLVIVTHRARRIPQR</sequence>
<gene>
    <name evidence="1" type="ORF">SDC9_113201</name>
</gene>
<accession>A0A645BX27</accession>
<protein>
    <submittedName>
        <fullName evidence="1">Uncharacterized protein</fullName>
    </submittedName>
</protein>
<dbReference type="AlphaFoldDB" id="A0A645BX27"/>
<proteinExistence type="predicted"/>
<organism evidence="1">
    <name type="scientific">bioreactor metagenome</name>
    <dbReference type="NCBI Taxonomy" id="1076179"/>
    <lineage>
        <taxon>unclassified sequences</taxon>
        <taxon>metagenomes</taxon>
        <taxon>ecological metagenomes</taxon>
    </lineage>
</organism>